<dbReference type="PANTHER" id="PTHR10380:SF196">
    <property type="entry name" value="CUTICULAR PROTEIN 72EA"/>
    <property type="match status" value="1"/>
</dbReference>
<sequence length="343" mass="37040">MKFFIVLSSLLALTLAKPSILYTQPATVYAGAPLLSQYHSQDSLGQYTYGYAGGPSAKNEVRSLDGVTRGSYSYVDPEGKLQTVAYTADALTGFRVAASNLPEAPKDLNVAPEPVKDTPEVVKARAEHLAIVEQGGVAPLPLVRAAVPELEPVKETEEVAAARDAHLKAIEEAKMAKGPIVPEAPELKPIEETPEVKMAREEHLKSVENAKLRNAAIESVQDIRLISTGVPVTRLAVAQPTLIRSDPIVTKIEAPVTRIEAAPIVTKIESAPIQTIRLAQPATIQTVVPSTRFFEYKTAEAPYAYNWNIAAPDYNTQTIVNAGIPTGYTILDNGRLIRSVKNE</sequence>
<gene>
    <name evidence="4" type="primary">CSON014675</name>
</gene>
<dbReference type="InterPro" id="IPR031311">
    <property type="entry name" value="CHIT_BIND_RR_consensus"/>
</dbReference>
<dbReference type="InterPro" id="IPR000618">
    <property type="entry name" value="Insect_cuticle"/>
</dbReference>
<reference evidence="5" key="2">
    <citation type="submission" date="2018-07" db="EMBL/GenBank/DDBJ databases">
        <authorList>
            <person name="Quirk P.G."/>
            <person name="Krulwich T.A."/>
        </authorList>
    </citation>
    <scope>NUCLEOTIDE SEQUENCE</scope>
</reference>
<evidence type="ECO:0000256" key="2">
    <source>
        <dbReference type="PROSITE-ProRule" id="PRU00497"/>
    </source>
</evidence>
<evidence type="ECO:0000313" key="5">
    <source>
        <dbReference type="EMBL" id="SSX27595.1"/>
    </source>
</evidence>
<dbReference type="EMBL" id="UFQT01000846">
    <property type="protein sequence ID" value="SSX27595.1"/>
    <property type="molecule type" value="Genomic_DNA"/>
</dbReference>
<dbReference type="VEuPathDB" id="VectorBase:CSON014675"/>
<dbReference type="EMBL" id="UFQS01000846">
    <property type="protein sequence ID" value="SSX07252.1"/>
    <property type="molecule type" value="Genomic_DNA"/>
</dbReference>
<name>A0A336KSZ3_CULSO</name>
<evidence type="ECO:0000256" key="1">
    <source>
        <dbReference type="ARBA" id="ARBA00022460"/>
    </source>
</evidence>
<organism evidence="4">
    <name type="scientific">Culicoides sonorensis</name>
    <name type="common">Biting midge</name>
    <dbReference type="NCBI Taxonomy" id="179676"/>
    <lineage>
        <taxon>Eukaryota</taxon>
        <taxon>Metazoa</taxon>
        <taxon>Ecdysozoa</taxon>
        <taxon>Arthropoda</taxon>
        <taxon>Hexapoda</taxon>
        <taxon>Insecta</taxon>
        <taxon>Pterygota</taxon>
        <taxon>Neoptera</taxon>
        <taxon>Endopterygota</taxon>
        <taxon>Diptera</taxon>
        <taxon>Nematocera</taxon>
        <taxon>Chironomoidea</taxon>
        <taxon>Ceratopogonidae</taxon>
        <taxon>Ceratopogoninae</taxon>
        <taxon>Culicoides</taxon>
        <taxon>Monoculicoides</taxon>
    </lineage>
</organism>
<dbReference type="GO" id="GO:0062129">
    <property type="term" value="C:chitin-based extracellular matrix"/>
    <property type="evidence" value="ECO:0007669"/>
    <property type="project" value="TreeGrafter"/>
</dbReference>
<evidence type="ECO:0000313" key="4">
    <source>
        <dbReference type="EMBL" id="SSX07252.1"/>
    </source>
</evidence>
<proteinExistence type="predicted"/>
<dbReference type="PROSITE" id="PS51155">
    <property type="entry name" value="CHIT_BIND_RR_2"/>
    <property type="match status" value="1"/>
</dbReference>
<feature type="chain" id="PRO_5036328540" evidence="3">
    <location>
        <begin position="17"/>
        <end position="343"/>
    </location>
</feature>
<protein>
    <submittedName>
        <fullName evidence="4">CSON014675 protein</fullName>
    </submittedName>
</protein>
<dbReference type="Pfam" id="PF00379">
    <property type="entry name" value="Chitin_bind_4"/>
    <property type="match status" value="1"/>
</dbReference>
<keyword evidence="1 2" id="KW-0193">Cuticle</keyword>
<evidence type="ECO:0000256" key="3">
    <source>
        <dbReference type="SAM" id="SignalP"/>
    </source>
</evidence>
<reference evidence="4" key="1">
    <citation type="submission" date="2018-04" db="EMBL/GenBank/DDBJ databases">
        <authorList>
            <person name="Go L.Y."/>
            <person name="Mitchell J.A."/>
        </authorList>
    </citation>
    <scope>NUCLEOTIDE SEQUENCE</scope>
    <source>
        <tissue evidence="4">Whole organism</tissue>
    </source>
</reference>
<accession>A0A336KSZ3</accession>
<dbReference type="PANTHER" id="PTHR10380">
    <property type="entry name" value="CUTICLE PROTEIN"/>
    <property type="match status" value="1"/>
</dbReference>
<dbReference type="GO" id="GO:0008010">
    <property type="term" value="F:structural constituent of chitin-based larval cuticle"/>
    <property type="evidence" value="ECO:0007669"/>
    <property type="project" value="TreeGrafter"/>
</dbReference>
<dbReference type="InterPro" id="IPR050468">
    <property type="entry name" value="Cuticle_Struct_Prot"/>
</dbReference>
<keyword evidence="3" id="KW-0732">Signal</keyword>
<dbReference type="PROSITE" id="PS00233">
    <property type="entry name" value="CHIT_BIND_RR_1"/>
    <property type="match status" value="1"/>
</dbReference>
<feature type="signal peptide" evidence="3">
    <location>
        <begin position="1"/>
        <end position="16"/>
    </location>
</feature>
<dbReference type="AlphaFoldDB" id="A0A336KSZ3"/>